<reference evidence="2 3" key="1">
    <citation type="submission" date="2019-08" db="EMBL/GenBank/DDBJ databases">
        <title>The genome of the soybean aphid Biotype 1, its phylome, world population structure and adaptation to the North American continent.</title>
        <authorList>
            <person name="Giordano R."/>
            <person name="Donthu R.K."/>
            <person name="Hernandez A.G."/>
            <person name="Wright C.L."/>
            <person name="Zimin A.V."/>
        </authorList>
    </citation>
    <scope>NUCLEOTIDE SEQUENCE [LARGE SCALE GENOMIC DNA]</scope>
    <source>
        <tissue evidence="2">Whole aphids</tissue>
    </source>
</reference>
<feature type="transmembrane region" description="Helical" evidence="1">
    <location>
        <begin position="51"/>
        <end position="71"/>
    </location>
</feature>
<dbReference type="EMBL" id="VYZN01000054">
    <property type="protein sequence ID" value="KAE9526832.1"/>
    <property type="molecule type" value="Genomic_DNA"/>
</dbReference>
<keyword evidence="1" id="KW-0812">Transmembrane</keyword>
<evidence type="ECO:0000256" key="1">
    <source>
        <dbReference type="SAM" id="Phobius"/>
    </source>
</evidence>
<name>A0A6G0T7R1_APHGL</name>
<dbReference type="Proteomes" id="UP000475862">
    <property type="component" value="Unassembled WGS sequence"/>
</dbReference>
<evidence type="ECO:0000313" key="2">
    <source>
        <dbReference type="EMBL" id="KAE9526832.1"/>
    </source>
</evidence>
<sequence>NLITNRSNWLLNYYRNTITNKIIFLKRIFLNYTQYLIFTEKFGRNVKITDVPSFSTIILYFIYIHILYIILVKISVKYTRTTDTHTFEEQKKFYNNCFEQDTATSAGAVLKLALRLGFRRSVPRTFIISSSMALELWFNELTVFSLMPEVVPGNAIGGGGGGGAGGWWWWWWWRSALRRCDYSFGFSKLFLDLLAVPYVLASLGLVFFAIVPPQTKVS</sequence>
<feature type="non-terminal residue" evidence="2">
    <location>
        <position position="1"/>
    </location>
</feature>
<keyword evidence="3" id="KW-1185">Reference proteome</keyword>
<evidence type="ECO:0000313" key="3">
    <source>
        <dbReference type="Proteomes" id="UP000475862"/>
    </source>
</evidence>
<gene>
    <name evidence="2" type="ORF">AGLY_013480</name>
</gene>
<feature type="transmembrane region" description="Helical" evidence="1">
    <location>
        <begin position="190"/>
        <end position="211"/>
    </location>
</feature>
<keyword evidence="1" id="KW-0472">Membrane</keyword>
<comment type="caution">
    <text evidence="2">The sequence shown here is derived from an EMBL/GenBank/DDBJ whole genome shotgun (WGS) entry which is preliminary data.</text>
</comment>
<proteinExistence type="predicted"/>
<organism evidence="2 3">
    <name type="scientific">Aphis glycines</name>
    <name type="common">Soybean aphid</name>
    <dbReference type="NCBI Taxonomy" id="307491"/>
    <lineage>
        <taxon>Eukaryota</taxon>
        <taxon>Metazoa</taxon>
        <taxon>Ecdysozoa</taxon>
        <taxon>Arthropoda</taxon>
        <taxon>Hexapoda</taxon>
        <taxon>Insecta</taxon>
        <taxon>Pterygota</taxon>
        <taxon>Neoptera</taxon>
        <taxon>Paraneoptera</taxon>
        <taxon>Hemiptera</taxon>
        <taxon>Sternorrhyncha</taxon>
        <taxon>Aphidomorpha</taxon>
        <taxon>Aphidoidea</taxon>
        <taxon>Aphididae</taxon>
        <taxon>Aphidini</taxon>
        <taxon>Aphis</taxon>
        <taxon>Aphis</taxon>
    </lineage>
</organism>
<protein>
    <submittedName>
        <fullName evidence="2">Uncharacterized protein</fullName>
    </submittedName>
</protein>
<dbReference type="AlphaFoldDB" id="A0A6G0T7R1"/>
<keyword evidence="1" id="KW-1133">Transmembrane helix</keyword>
<accession>A0A6G0T7R1</accession>